<accession>A0AAD6AYJ1</accession>
<comment type="caution">
    <text evidence="2">The sequence shown here is derived from an EMBL/GenBank/DDBJ whole genome shotgun (WGS) entry which is preliminary data.</text>
</comment>
<keyword evidence="3" id="KW-1185">Reference proteome</keyword>
<evidence type="ECO:0000313" key="2">
    <source>
        <dbReference type="EMBL" id="KAJ4933317.1"/>
    </source>
</evidence>
<dbReference type="Proteomes" id="UP001219934">
    <property type="component" value="Unassembled WGS sequence"/>
</dbReference>
<sequence>MHNNQQNHIRNCTHSYTGSSGNSEEERSAANIITRRHPPAGTDSGTCSAHHIQTVCWEEAAGTAAALRCRDGESEGEVRATRLKHAECRKLLSAGGGCCLQDLRTPLEAAAVQGRGSPQRRSVSQGNRLHT</sequence>
<feature type="region of interest" description="Disordered" evidence="1">
    <location>
        <begin position="111"/>
        <end position="131"/>
    </location>
</feature>
<reference evidence="2" key="1">
    <citation type="submission" date="2022-11" db="EMBL/GenBank/DDBJ databases">
        <title>Chromosome-level genome of Pogonophryne albipinna.</title>
        <authorList>
            <person name="Jo E."/>
        </authorList>
    </citation>
    <scope>NUCLEOTIDE SEQUENCE</scope>
    <source>
        <strain evidence="2">SGF0006</strain>
        <tissue evidence="2">Muscle</tissue>
    </source>
</reference>
<proteinExistence type="predicted"/>
<feature type="non-terminal residue" evidence="2">
    <location>
        <position position="131"/>
    </location>
</feature>
<evidence type="ECO:0000256" key="1">
    <source>
        <dbReference type="SAM" id="MobiDB-lite"/>
    </source>
</evidence>
<feature type="region of interest" description="Disordered" evidence="1">
    <location>
        <begin position="1"/>
        <end position="26"/>
    </location>
</feature>
<name>A0AAD6AYJ1_9TELE</name>
<dbReference type="AlphaFoldDB" id="A0AAD6AYJ1"/>
<feature type="compositionally biased region" description="Polar residues" evidence="1">
    <location>
        <begin position="1"/>
        <end position="22"/>
    </location>
</feature>
<dbReference type="EMBL" id="JAPTMU010000013">
    <property type="protein sequence ID" value="KAJ4933317.1"/>
    <property type="molecule type" value="Genomic_DNA"/>
</dbReference>
<evidence type="ECO:0000313" key="3">
    <source>
        <dbReference type="Proteomes" id="UP001219934"/>
    </source>
</evidence>
<feature type="compositionally biased region" description="Polar residues" evidence="1">
    <location>
        <begin position="119"/>
        <end position="131"/>
    </location>
</feature>
<protein>
    <submittedName>
        <fullName evidence="2">Uncharacterized protein</fullName>
    </submittedName>
</protein>
<organism evidence="2 3">
    <name type="scientific">Pogonophryne albipinna</name>
    <dbReference type="NCBI Taxonomy" id="1090488"/>
    <lineage>
        <taxon>Eukaryota</taxon>
        <taxon>Metazoa</taxon>
        <taxon>Chordata</taxon>
        <taxon>Craniata</taxon>
        <taxon>Vertebrata</taxon>
        <taxon>Euteleostomi</taxon>
        <taxon>Actinopterygii</taxon>
        <taxon>Neopterygii</taxon>
        <taxon>Teleostei</taxon>
        <taxon>Neoteleostei</taxon>
        <taxon>Acanthomorphata</taxon>
        <taxon>Eupercaria</taxon>
        <taxon>Perciformes</taxon>
        <taxon>Notothenioidei</taxon>
        <taxon>Pogonophryne</taxon>
    </lineage>
</organism>
<gene>
    <name evidence="2" type="ORF">JOQ06_030149</name>
</gene>